<dbReference type="EMBL" id="CADCTF010000021">
    <property type="protein sequence ID" value="CAA9219143.1"/>
    <property type="molecule type" value="Genomic_DNA"/>
</dbReference>
<evidence type="ECO:0000259" key="1">
    <source>
        <dbReference type="SMART" id="SM00481"/>
    </source>
</evidence>
<sequence length="233" mass="25082">MPSAEDRHPHLSEPRPEGTVRVDLHMHTMWSGDATTTPDELVTALEESEIDVLCVTDHATINGAVKLQGELPCRVVVGQEVKTNQGELIGLFLVERLPIGLTAIDAAKNIREQGGLVYVPHPFDPMRSCMKPEAIDALTAEGLLDAFEVFNAKVSLPSLNRQAAEFASDHGIAAGSGSDAHEPSAIGAAYVEMPDFTDAPSFLAGLTAGRVVGHTYDMPRRWRPRVVPSTKAL</sequence>
<dbReference type="CDD" id="cd07432">
    <property type="entry name" value="PHP_HisPPase"/>
    <property type="match status" value="1"/>
</dbReference>
<evidence type="ECO:0000313" key="2">
    <source>
        <dbReference type="EMBL" id="CAA9219143.1"/>
    </source>
</evidence>
<reference evidence="2" key="1">
    <citation type="submission" date="2020-02" db="EMBL/GenBank/DDBJ databases">
        <authorList>
            <person name="Meier V. D."/>
        </authorList>
    </citation>
    <scope>NUCLEOTIDE SEQUENCE</scope>
    <source>
        <strain evidence="2">AVDCRST_MAG50</strain>
    </source>
</reference>
<gene>
    <name evidence="2" type="ORF">AVDCRST_MAG50-550</name>
</gene>
<dbReference type="Pfam" id="PF13263">
    <property type="entry name" value="PHP_C"/>
    <property type="match status" value="1"/>
</dbReference>
<dbReference type="InterPro" id="IPR016195">
    <property type="entry name" value="Pol/histidinol_Pase-like"/>
</dbReference>
<dbReference type="InterPro" id="IPR052018">
    <property type="entry name" value="PHP_domain"/>
</dbReference>
<organism evidence="2">
    <name type="scientific">uncultured Acidimicrobiales bacterium</name>
    <dbReference type="NCBI Taxonomy" id="310071"/>
    <lineage>
        <taxon>Bacteria</taxon>
        <taxon>Bacillati</taxon>
        <taxon>Actinomycetota</taxon>
        <taxon>Acidimicrobiia</taxon>
        <taxon>Acidimicrobiales</taxon>
        <taxon>environmental samples</taxon>
    </lineage>
</organism>
<proteinExistence type="predicted"/>
<dbReference type="SMART" id="SM00481">
    <property type="entry name" value="POLIIIAc"/>
    <property type="match status" value="1"/>
</dbReference>
<dbReference type="GO" id="GO:0035312">
    <property type="term" value="F:5'-3' DNA exonuclease activity"/>
    <property type="evidence" value="ECO:0007669"/>
    <property type="project" value="TreeGrafter"/>
</dbReference>
<dbReference type="Pfam" id="PF02811">
    <property type="entry name" value="PHP"/>
    <property type="match status" value="1"/>
</dbReference>
<dbReference type="GO" id="GO:0004534">
    <property type="term" value="F:5'-3' RNA exonuclease activity"/>
    <property type="evidence" value="ECO:0007669"/>
    <property type="project" value="TreeGrafter"/>
</dbReference>
<accession>A0A6J4HEB1</accession>
<dbReference type="InterPro" id="IPR003141">
    <property type="entry name" value="Pol/His_phosphatase_N"/>
</dbReference>
<dbReference type="PANTHER" id="PTHR42924:SF3">
    <property type="entry name" value="POLYMERASE_HISTIDINOL PHOSPHATASE N-TERMINAL DOMAIN-CONTAINING PROTEIN"/>
    <property type="match status" value="1"/>
</dbReference>
<dbReference type="InterPro" id="IPR004013">
    <property type="entry name" value="PHP_dom"/>
</dbReference>
<protein>
    <recommendedName>
        <fullName evidence="1">Polymerase/histidinol phosphatase N-terminal domain-containing protein</fullName>
    </recommendedName>
</protein>
<dbReference type="Gene3D" id="3.20.20.140">
    <property type="entry name" value="Metal-dependent hydrolases"/>
    <property type="match status" value="1"/>
</dbReference>
<dbReference type="SUPFAM" id="SSF89550">
    <property type="entry name" value="PHP domain-like"/>
    <property type="match status" value="1"/>
</dbReference>
<feature type="domain" description="Polymerase/histidinol phosphatase N-terminal" evidence="1">
    <location>
        <begin position="22"/>
        <end position="85"/>
    </location>
</feature>
<name>A0A6J4HEB1_9ACTN</name>
<dbReference type="PANTHER" id="PTHR42924">
    <property type="entry name" value="EXONUCLEASE"/>
    <property type="match status" value="1"/>
</dbReference>
<dbReference type="AlphaFoldDB" id="A0A6J4HEB1"/>